<dbReference type="SUPFAM" id="SSF53271">
    <property type="entry name" value="PRTase-like"/>
    <property type="match status" value="1"/>
</dbReference>
<comment type="similarity">
    <text evidence="1">Belongs to the ComF/GntX family.</text>
</comment>
<dbReference type="InterPro" id="IPR051910">
    <property type="entry name" value="ComF/GntX_DNA_util-trans"/>
</dbReference>
<dbReference type="EMBL" id="WWCK01000001">
    <property type="protein sequence ID" value="MYM65938.1"/>
    <property type="molecule type" value="Genomic_DNA"/>
</dbReference>
<sequence>MNGKINRTATRPAGLRELLRRSAGALLALLLPNDCALCGGTSIDALCPGCNAQFFGPAAAIARCPRCANPLPGTPQPEHSGSALSFGHELGGGPQGKSGSVLPIAHGLGGQLCGSCLASPPAFDRTLVAADYALPVDQLVLQLKFGHRLALAPLCARLLRDAVLSQPDYTLPALLCPVPLGPRRLAERGYNQALEIARPLARSMGVALHAQLVVRVHETAAQSSVAPEQRRQNIAGAFAVPDAALVAGRHIGVVDDVMTSGRTLNELAATLKRHGAAQVSNLVFARTPPN</sequence>
<dbReference type="Gene3D" id="3.40.50.2020">
    <property type="match status" value="1"/>
</dbReference>
<dbReference type="Pfam" id="PF18912">
    <property type="entry name" value="DZR_2"/>
    <property type="match status" value="1"/>
</dbReference>
<evidence type="ECO:0000313" key="4">
    <source>
        <dbReference type="EMBL" id="MYM65938.1"/>
    </source>
</evidence>
<keyword evidence="5" id="KW-1185">Reference proteome</keyword>
<evidence type="ECO:0000256" key="1">
    <source>
        <dbReference type="ARBA" id="ARBA00008007"/>
    </source>
</evidence>
<dbReference type="Pfam" id="PF00156">
    <property type="entry name" value="Pribosyltran"/>
    <property type="match status" value="1"/>
</dbReference>
<dbReference type="AlphaFoldDB" id="A0A7X4GM08"/>
<dbReference type="PANTHER" id="PTHR47505">
    <property type="entry name" value="DNA UTILIZATION PROTEIN YHGH"/>
    <property type="match status" value="1"/>
</dbReference>
<organism evidence="4 5">
    <name type="scientific">Duganella rivi</name>
    <dbReference type="NCBI Taxonomy" id="2666083"/>
    <lineage>
        <taxon>Bacteria</taxon>
        <taxon>Pseudomonadati</taxon>
        <taxon>Pseudomonadota</taxon>
        <taxon>Betaproteobacteria</taxon>
        <taxon>Burkholderiales</taxon>
        <taxon>Oxalobacteraceae</taxon>
        <taxon>Telluria group</taxon>
        <taxon>Duganella</taxon>
    </lineage>
</organism>
<feature type="domain" description="Double zinc ribbon" evidence="3">
    <location>
        <begin position="26"/>
        <end position="74"/>
    </location>
</feature>
<dbReference type="CDD" id="cd06223">
    <property type="entry name" value="PRTases_typeI"/>
    <property type="match status" value="1"/>
</dbReference>
<proteinExistence type="inferred from homology"/>
<protein>
    <submittedName>
        <fullName evidence="4">ComF family protein</fullName>
    </submittedName>
</protein>
<evidence type="ECO:0000259" key="3">
    <source>
        <dbReference type="Pfam" id="PF18912"/>
    </source>
</evidence>
<reference evidence="4 5" key="1">
    <citation type="submission" date="2019-12" db="EMBL/GenBank/DDBJ databases">
        <title>Novel species isolated from a subtropical stream in China.</title>
        <authorList>
            <person name="Lu H."/>
        </authorList>
    </citation>
    <scope>NUCLEOTIDE SEQUENCE [LARGE SCALE GENOMIC DNA]</scope>
    <source>
        <strain evidence="4 5">FT55W</strain>
    </source>
</reference>
<feature type="domain" description="Phosphoribosyltransferase" evidence="2">
    <location>
        <begin position="193"/>
        <end position="285"/>
    </location>
</feature>
<name>A0A7X4GM08_9BURK</name>
<dbReference type="RefSeq" id="WP_161012504.1">
    <property type="nucleotide sequence ID" value="NZ_WWCK01000001.1"/>
</dbReference>
<accession>A0A7X4GM08</accession>
<evidence type="ECO:0000313" key="5">
    <source>
        <dbReference type="Proteomes" id="UP000450012"/>
    </source>
</evidence>
<gene>
    <name evidence="4" type="ORF">GTP45_03685</name>
</gene>
<dbReference type="InterPro" id="IPR044005">
    <property type="entry name" value="DZR_2"/>
</dbReference>
<dbReference type="InterPro" id="IPR000836">
    <property type="entry name" value="PRTase_dom"/>
</dbReference>
<dbReference type="InterPro" id="IPR029057">
    <property type="entry name" value="PRTase-like"/>
</dbReference>
<dbReference type="Proteomes" id="UP000450012">
    <property type="component" value="Unassembled WGS sequence"/>
</dbReference>
<evidence type="ECO:0000259" key="2">
    <source>
        <dbReference type="Pfam" id="PF00156"/>
    </source>
</evidence>
<dbReference type="PANTHER" id="PTHR47505:SF1">
    <property type="entry name" value="DNA UTILIZATION PROTEIN YHGH"/>
    <property type="match status" value="1"/>
</dbReference>
<comment type="caution">
    <text evidence="4">The sequence shown here is derived from an EMBL/GenBank/DDBJ whole genome shotgun (WGS) entry which is preliminary data.</text>
</comment>